<dbReference type="Proteomes" id="UP000290218">
    <property type="component" value="Unassembled WGS sequence"/>
</dbReference>
<dbReference type="SMART" id="SM00450">
    <property type="entry name" value="RHOD"/>
    <property type="match status" value="1"/>
</dbReference>
<keyword evidence="3" id="KW-1185">Reference proteome</keyword>
<dbReference type="SUPFAM" id="SSF52821">
    <property type="entry name" value="Rhodanese/Cell cycle control phosphatase"/>
    <property type="match status" value="1"/>
</dbReference>
<dbReference type="InterPro" id="IPR036873">
    <property type="entry name" value="Rhodanese-like_dom_sf"/>
</dbReference>
<accession>A0A4Q1CAF4</accession>
<organism evidence="2 3">
    <name type="scientific">Oleiharenicola lentus</name>
    <dbReference type="NCBI Taxonomy" id="2508720"/>
    <lineage>
        <taxon>Bacteria</taxon>
        <taxon>Pseudomonadati</taxon>
        <taxon>Verrucomicrobiota</taxon>
        <taxon>Opitutia</taxon>
        <taxon>Opitutales</taxon>
        <taxon>Opitutaceae</taxon>
        <taxon>Oleiharenicola</taxon>
    </lineage>
</organism>
<protein>
    <recommendedName>
        <fullName evidence="1">Rhodanese domain-containing protein</fullName>
    </recommendedName>
</protein>
<comment type="caution">
    <text evidence="2">The sequence shown here is derived from an EMBL/GenBank/DDBJ whole genome shotgun (WGS) entry which is preliminary data.</text>
</comment>
<sequence>METPLEVDVTTAARLQQEGALLLDVREPIEVATCAIAGSRHIPMRQIPESLPDLPRDRLILVQCHHGGRSLRVTQFLRANGFTQVSNVAGGIDAWAEQIDPTLARY</sequence>
<name>A0A4Q1CAF4_9BACT</name>
<dbReference type="EMBL" id="SDHX01000001">
    <property type="protein sequence ID" value="RXK56055.1"/>
    <property type="molecule type" value="Genomic_DNA"/>
</dbReference>
<proteinExistence type="predicted"/>
<dbReference type="PANTHER" id="PTHR43031">
    <property type="entry name" value="FAD-DEPENDENT OXIDOREDUCTASE"/>
    <property type="match status" value="1"/>
</dbReference>
<dbReference type="RefSeq" id="WP_129047421.1">
    <property type="nucleotide sequence ID" value="NZ_SDHX01000001.1"/>
</dbReference>
<dbReference type="InterPro" id="IPR001763">
    <property type="entry name" value="Rhodanese-like_dom"/>
</dbReference>
<gene>
    <name evidence="2" type="ORF">ESB00_09295</name>
</gene>
<feature type="domain" description="Rhodanese" evidence="1">
    <location>
        <begin position="16"/>
        <end position="104"/>
    </location>
</feature>
<dbReference type="PANTHER" id="PTHR43031:SF17">
    <property type="entry name" value="SULFURTRANSFERASE YTWF-RELATED"/>
    <property type="match status" value="1"/>
</dbReference>
<evidence type="ECO:0000313" key="3">
    <source>
        <dbReference type="Proteomes" id="UP000290218"/>
    </source>
</evidence>
<reference evidence="2 3" key="1">
    <citation type="submission" date="2019-01" db="EMBL/GenBank/DDBJ databases">
        <title>Lacunisphaera sp. strain TWA-58.</title>
        <authorList>
            <person name="Chen W.-M."/>
        </authorList>
    </citation>
    <scope>NUCLEOTIDE SEQUENCE [LARGE SCALE GENOMIC DNA]</scope>
    <source>
        <strain evidence="2 3">TWA-58</strain>
    </source>
</reference>
<dbReference type="PROSITE" id="PS50206">
    <property type="entry name" value="RHODANESE_3"/>
    <property type="match status" value="1"/>
</dbReference>
<evidence type="ECO:0000313" key="2">
    <source>
        <dbReference type="EMBL" id="RXK56055.1"/>
    </source>
</evidence>
<dbReference type="AlphaFoldDB" id="A0A4Q1CAF4"/>
<dbReference type="Gene3D" id="3.40.250.10">
    <property type="entry name" value="Rhodanese-like domain"/>
    <property type="match status" value="1"/>
</dbReference>
<dbReference type="InterPro" id="IPR050229">
    <property type="entry name" value="GlpE_sulfurtransferase"/>
</dbReference>
<evidence type="ECO:0000259" key="1">
    <source>
        <dbReference type="PROSITE" id="PS50206"/>
    </source>
</evidence>
<dbReference type="OrthoDB" id="9800872at2"/>
<dbReference type="Pfam" id="PF00581">
    <property type="entry name" value="Rhodanese"/>
    <property type="match status" value="1"/>
</dbReference>